<dbReference type="OrthoDB" id="56850at2759"/>
<dbReference type="KEGG" id="fcy:FRACYDRAFT_254940"/>
<name>A0A1E7EKA2_9STRA</name>
<accession>A0A1E7EKA2</accession>
<dbReference type="AlphaFoldDB" id="A0A1E7EKA2"/>
<keyword evidence="2" id="KW-1185">Reference proteome</keyword>
<dbReference type="Proteomes" id="UP000095751">
    <property type="component" value="Unassembled WGS sequence"/>
</dbReference>
<reference evidence="1 2" key="1">
    <citation type="submission" date="2016-09" db="EMBL/GenBank/DDBJ databases">
        <title>Extensive genetic diversity and differential bi-allelic expression allows diatom success in the polar Southern Ocean.</title>
        <authorList>
            <consortium name="DOE Joint Genome Institute"/>
            <person name="Mock T."/>
            <person name="Otillar R.P."/>
            <person name="Strauss J."/>
            <person name="Dupont C."/>
            <person name="Frickenhaus S."/>
            <person name="Maumus F."/>
            <person name="Mcmullan M."/>
            <person name="Sanges R."/>
            <person name="Schmutz J."/>
            <person name="Toseland A."/>
            <person name="Valas R."/>
            <person name="Veluchamy A."/>
            <person name="Ward B.J."/>
            <person name="Allen A."/>
            <person name="Barry K."/>
            <person name="Falciatore A."/>
            <person name="Ferrante M."/>
            <person name="Fortunato A.E."/>
            <person name="Gloeckner G."/>
            <person name="Gruber A."/>
            <person name="Hipkin R."/>
            <person name="Janech M."/>
            <person name="Kroth P."/>
            <person name="Leese F."/>
            <person name="Lindquist E."/>
            <person name="Lyon B.R."/>
            <person name="Martin J."/>
            <person name="Mayer C."/>
            <person name="Parker M."/>
            <person name="Quesneville H."/>
            <person name="Raymond J."/>
            <person name="Uhlig C."/>
            <person name="Valentin K.U."/>
            <person name="Worden A.Z."/>
            <person name="Armbrust E.V."/>
            <person name="Bowler C."/>
            <person name="Green B."/>
            <person name="Moulton V."/>
            <person name="Van Oosterhout C."/>
            <person name="Grigoriev I."/>
        </authorList>
    </citation>
    <scope>NUCLEOTIDE SEQUENCE [LARGE SCALE GENOMIC DNA]</scope>
    <source>
        <strain evidence="1 2">CCMP1102</strain>
    </source>
</reference>
<proteinExistence type="predicted"/>
<protein>
    <submittedName>
        <fullName evidence="1">Uncharacterized protein</fullName>
    </submittedName>
</protein>
<organism evidence="1 2">
    <name type="scientific">Fragilariopsis cylindrus CCMP1102</name>
    <dbReference type="NCBI Taxonomy" id="635003"/>
    <lineage>
        <taxon>Eukaryota</taxon>
        <taxon>Sar</taxon>
        <taxon>Stramenopiles</taxon>
        <taxon>Ochrophyta</taxon>
        <taxon>Bacillariophyta</taxon>
        <taxon>Bacillariophyceae</taxon>
        <taxon>Bacillariophycidae</taxon>
        <taxon>Bacillariales</taxon>
        <taxon>Bacillariaceae</taxon>
        <taxon>Fragilariopsis</taxon>
    </lineage>
</organism>
<sequence>MKAEIVQQQSNNNNDKNLSMSLLSRRSVVSSIAASITATAITSTVLGGHIIEEAAAATKGKGTLFDENSSSNSDSSSDSDPSIKMIDYNVKDFSISLPNNWNIITKYKQQEEGNDNNKKTTKARNPTLFSAIDFKSGTVVSVVQEEACSINEYAKSSFSSSSSSSKNNNNNKICDFVLTTPTTTPPTSSLLFSNDTYKKDATKLLLRHDDRDNAVLNGISNLDNCQLVSSSKSSSSSSSKSVLELQATTSIPSGGTYVDTMGINQLKMIDRKVVAKAYHYVVDDNPATQYSYDANNEVTGSPIPGSVSRISVISIWLSSPLDEWQNPSMNIKLNQIWDSVTTTTTI</sequence>
<evidence type="ECO:0000313" key="2">
    <source>
        <dbReference type="Proteomes" id="UP000095751"/>
    </source>
</evidence>
<dbReference type="InParanoid" id="A0A1E7EKA2"/>
<gene>
    <name evidence="1" type="ORF">FRACYDRAFT_254940</name>
</gene>
<evidence type="ECO:0000313" key="1">
    <source>
        <dbReference type="EMBL" id="OEU06345.1"/>
    </source>
</evidence>
<dbReference type="EMBL" id="KV784412">
    <property type="protein sequence ID" value="OEU06345.1"/>
    <property type="molecule type" value="Genomic_DNA"/>
</dbReference>